<dbReference type="Pfam" id="PF12832">
    <property type="entry name" value="MFS_1_like"/>
    <property type="match status" value="1"/>
</dbReference>
<dbReference type="GO" id="GO:0015528">
    <property type="term" value="F:lactose:proton symporter activity"/>
    <property type="evidence" value="ECO:0007669"/>
    <property type="project" value="TreeGrafter"/>
</dbReference>
<evidence type="ECO:0000313" key="11">
    <source>
        <dbReference type="Proteomes" id="UP000294832"/>
    </source>
</evidence>
<name>A0A4V2RSF5_9GAMM</name>
<feature type="transmembrane region" description="Helical" evidence="8">
    <location>
        <begin position="12"/>
        <end position="34"/>
    </location>
</feature>
<keyword evidence="2" id="KW-0813">Transport</keyword>
<keyword evidence="5 8" id="KW-0812">Transmembrane</keyword>
<proteinExistence type="predicted"/>
<dbReference type="PANTHER" id="PTHR23522">
    <property type="entry name" value="BLL5896 PROTEIN"/>
    <property type="match status" value="1"/>
</dbReference>
<accession>A0A4V2RSF5</accession>
<feature type="transmembrane region" description="Helical" evidence="8">
    <location>
        <begin position="203"/>
        <end position="224"/>
    </location>
</feature>
<evidence type="ECO:0000256" key="2">
    <source>
        <dbReference type="ARBA" id="ARBA00022448"/>
    </source>
</evidence>
<dbReference type="PROSITE" id="PS50850">
    <property type="entry name" value="MFS"/>
    <property type="match status" value="1"/>
</dbReference>
<dbReference type="GO" id="GO:0030395">
    <property type="term" value="F:lactose binding"/>
    <property type="evidence" value="ECO:0007669"/>
    <property type="project" value="TreeGrafter"/>
</dbReference>
<reference evidence="10 11" key="1">
    <citation type="submission" date="2019-03" db="EMBL/GenBank/DDBJ databases">
        <title>Freshwater and sediment microbial communities from various areas in North America, analyzing microbe dynamics in response to fracking.</title>
        <authorList>
            <person name="Lamendella R."/>
        </authorList>
    </citation>
    <scope>NUCLEOTIDE SEQUENCE [LARGE SCALE GENOMIC DNA]</scope>
    <source>
        <strain evidence="10 11">74A</strain>
    </source>
</reference>
<dbReference type="InterPro" id="IPR036259">
    <property type="entry name" value="MFS_trans_sf"/>
</dbReference>
<dbReference type="PANTHER" id="PTHR23522:SF10">
    <property type="entry name" value="3-PHENYLPROPIONIC ACID TRANSPORTER-RELATED"/>
    <property type="match status" value="1"/>
</dbReference>
<organism evidence="10 11">
    <name type="scientific">Shewanella fodinae</name>
    <dbReference type="NCBI Taxonomy" id="552357"/>
    <lineage>
        <taxon>Bacteria</taxon>
        <taxon>Pseudomonadati</taxon>
        <taxon>Pseudomonadota</taxon>
        <taxon>Gammaproteobacteria</taxon>
        <taxon>Alteromonadales</taxon>
        <taxon>Shewanellaceae</taxon>
        <taxon>Shewanella</taxon>
    </lineage>
</organism>
<comment type="subcellular location">
    <subcellularLocation>
        <location evidence="1">Cell inner membrane</location>
        <topology evidence="1">Multi-pass membrane protein</topology>
    </subcellularLocation>
</comment>
<feature type="transmembrane region" description="Helical" evidence="8">
    <location>
        <begin position="140"/>
        <end position="159"/>
    </location>
</feature>
<evidence type="ECO:0000256" key="3">
    <source>
        <dbReference type="ARBA" id="ARBA00022475"/>
    </source>
</evidence>
<evidence type="ECO:0000313" key="10">
    <source>
        <dbReference type="EMBL" id="TCN84659.1"/>
    </source>
</evidence>
<evidence type="ECO:0000256" key="7">
    <source>
        <dbReference type="ARBA" id="ARBA00023136"/>
    </source>
</evidence>
<feature type="transmembrane region" description="Helical" evidence="8">
    <location>
        <begin position="267"/>
        <end position="285"/>
    </location>
</feature>
<evidence type="ECO:0000256" key="1">
    <source>
        <dbReference type="ARBA" id="ARBA00004429"/>
    </source>
</evidence>
<dbReference type="Proteomes" id="UP000294832">
    <property type="component" value="Unassembled WGS sequence"/>
</dbReference>
<dbReference type="CDD" id="cd17335">
    <property type="entry name" value="MFS_MFSD6"/>
    <property type="match status" value="1"/>
</dbReference>
<dbReference type="GO" id="GO:0005886">
    <property type="term" value="C:plasma membrane"/>
    <property type="evidence" value="ECO:0007669"/>
    <property type="project" value="UniProtKB-SubCell"/>
</dbReference>
<feature type="domain" description="Major facilitator superfamily (MFS) profile" evidence="9">
    <location>
        <begin position="202"/>
        <end position="395"/>
    </location>
</feature>
<keyword evidence="7 8" id="KW-0472">Membrane</keyword>
<sequence>MMNFFIPEGQLRWLSGCYFFFFAILGALIPYLGVFLEHRGFNAAEIGFLMAIFMGTRIIAPNMWAMVADRTGRRAELVKLGSLTAAVGYLSFFYNGGFIYLALSLTFYTFFWNAILAQMEVITLETLGNQANRYGRIRSFGSIGYIIWVIATGAVVKWFGPEAVLYVGMTLFAGLFLCSMPLQASRTAAAAEFVAPLRFTKPIVWFLLSAMLLQASVGPFYGFFVLYLKQVGYSEATAGVFVAMGAMAEIFMFAIAPRLLGRFTLRALLMTGMAVTALRWLLVAFVPDNMLLLALSQVMHAFTFGLVHASSIQFVHRHFDKHHQSKGQALYASISFGVGGALGNWISGHIWGDGSSAWLVWIFAAACAVAAMLVVLMLPPEDQDSPEKQKLAVAV</sequence>
<dbReference type="Gene3D" id="1.20.1250.20">
    <property type="entry name" value="MFS general substrate transporter like domains"/>
    <property type="match status" value="2"/>
</dbReference>
<dbReference type="InterPro" id="IPR020846">
    <property type="entry name" value="MFS_dom"/>
</dbReference>
<keyword evidence="6 8" id="KW-1133">Transmembrane helix</keyword>
<keyword evidence="3" id="KW-1003">Cell membrane</keyword>
<feature type="transmembrane region" description="Helical" evidence="8">
    <location>
        <begin position="236"/>
        <end position="255"/>
    </location>
</feature>
<feature type="transmembrane region" description="Helical" evidence="8">
    <location>
        <begin position="100"/>
        <end position="119"/>
    </location>
</feature>
<dbReference type="SUPFAM" id="SSF103473">
    <property type="entry name" value="MFS general substrate transporter"/>
    <property type="match status" value="1"/>
</dbReference>
<dbReference type="InterPro" id="IPR024989">
    <property type="entry name" value="MFS_assoc_dom"/>
</dbReference>
<evidence type="ECO:0000259" key="9">
    <source>
        <dbReference type="PROSITE" id="PS50850"/>
    </source>
</evidence>
<feature type="transmembrane region" description="Helical" evidence="8">
    <location>
        <begin position="165"/>
        <end position="182"/>
    </location>
</feature>
<evidence type="ECO:0000256" key="4">
    <source>
        <dbReference type="ARBA" id="ARBA00022519"/>
    </source>
</evidence>
<dbReference type="RefSeq" id="WP_133038871.1">
    <property type="nucleotide sequence ID" value="NZ_SLWF01000011.1"/>
</dbReference>
<dbReference type="OrthoDB" id="9150135at2"/>
<feature type="transmembrane region" description="Helical" evidence="8">
    <location>
        <begin position="291"/>
        <end position="309"/>
    </location>
</feature>
<dbReference type="AlphaFoldDB" id="A0A4V2RSF5"/>
<feature type="transmembrane region" description="Helical" evidence="8">
    <location>
        <begin position="46"/>
        <end position="65"/>
    </location>
</feature>
<keyword evidence="4" id="KW-0997">Cell inner membrane</keyword>
<feature type="transmembrane region" description="Helical" evidence="8">
    <location>
        <begin position="358"/>
        <end position="378"/>
    </location>
</feature>
<dbReference type="EMBL" id="SLWF01000011">
    <property type="protein sequence ID" value="TCN84659.1"/>
    <property type="molecule type" value="Genomic_DNA"/>
</dbReference>
<dbReference type="NCBIfam" id="NF037955">
    <property type="entry name" value="mfs"/>
    <property type="match status" value="1"/>
</dbReference>
<evidence type="ECO:0000256" key="5">
    <source>
        <dbReference type="ARBA" id="ARBA00022692"/>
    </source>
</evidence>
<dbReference type="InterPro" id="IPR026032">
    <property type="entry name" value="HcaT-like"/>
</dbReference>
<feature type="transmembrane region" description="Helical" evidence="8">
    <location>
        <begin position="329"/>
        <end position="346"/>
    </location>
</feature>
<comment type="caution">
    <text evidence="10">The sequence shown here is derived from an EMBL/GenBank/DDBJ whole genome shotgun (WGS) entry which is preliminary data.</text>
</comment>
<feature type="transmembrane region" description="Helical" evidence="8">
    <location>
        <begin position="77"/>
        <end position="94"/>
    </location>
</feature>
<keyword evidence="11" id="KW-1185">Reference proteome</keyword>
<protein>
    <submittedName>
        <fullName evidence="10">PPP family 3-phenylpropionic acid transporter</fullName>
    </submittedName>
</protein>
<dbReference type="PIRSF" id="PIRSF004925">
    <property type="entry name" value="HcaT"/>
    <property type="match status" value="1"/>
</dbReference>
<evidence type="ECO:0000256" key="8">
    <source>
        <dbReference type="SAM" id="Phobius"/>
    </source>
</evidence>
<evidence type="ECO:0000256" key="6">
    <source>
        <dbReference type="ARBA" id="ARBA00022989"/>
    </source>
</evidence>
<gene>
    <name evidence="10" type="ORF">EDC91_11173</name>
</gene>